<keyword evidence="3" id="KW-1185">Reference proteome</keyword>
<dbReference type="SUPFAM" id="SSF50952">
    <property type="entry name" value="Soluble quinoprotein glucose dehydrogenase"/>
    <property type="match status" value="1"/>
</dbReference>
<dbReference type="InterPro" id="IPR012938">
    <property type="entry name" value="Glc/Sorbosone_DH"/>
</dbReference>
<proteinExistence type="predicted"/>
<dbReference type="RefSeq" id="WP_202012391.1">
    <property type="nucleotide sequence ID" value="NZ_JAERRB010000006.1"/>
</dbReference>
<dbReference type="PROSITE" id="PS51257">
    <property type="entry name" value="PROKAR_LIPOPROTEIN"/>
    <property type="match status" value="1"/>
</dbReference>
<dbReference type="EMBL" id="JAERRB010000006">
    <property type="protein sequence ID" value="MBL0743236.1"/>
    <property type="molecule type" value="Genomic_DNA"/>
</dbReference>
<evidence type="ECO:0000313" key="3">
    <source>
        <dbReference type="Proteomes" id="UP000613030"/>
    </source>
</evidence>
<dbReference type="Gene3D" id="2.120.10.30">
    <property type="entry name" value="TolB, C-terminal domain"/>
    <property type="match status" value="1"/>
</dbReference>
<gene>
    <name evidence="2" type="ORF">JI741_18535</name>
</gene>
<name>A0ABS1KUU5_9BACT</name>
<accession>A0ABS1KUU5</accession>
<dbReference type="PANTHER" id="PTHR19328:SF75">
    <property type="entry name" value="ALDOSE SUGAR DEHYDROGENASE YLII"/>
    <property type="match status" value="1"/>
</dbReference>
<protein>
    <submittedName>
        <fullName evidence="2">PQQ-dependent sugar dehydrogenase</fullName>
    </submittedName>
</protein>
<reference evidence="2 3" key="1">
    <citation type="submission" date="2021-01" db="EMBL/GenBank/DDBJ databases">
        <title>Chryseolinea sp. Jin1 Genome sequencing and assembly.</title>
        <authorList>
            <person name="Kim I."/>
        </authorList>
    </citation>
    <scope>NUCLEOTIDE SEQUENCE [LARGE SCALE GENOMIC DNA]</scope>
    <source>
        <strain evidence="2 3">Jin1</strain>
    </source>
</reference>
<evidence type="ECO:0000313" key="2">
    <source>
        <dbReference type="EMBL" id="MBL0743236.1"/>
    </source>
</evidence>
<feature type="domain" description="Glucose/Sorbosone dehydrogenase" evidence="1">
    <location>
        <begin position="52"/>
        <end position="375"/>
    </location>
</feature>
<organism evidence="2 3">
    <name type="scientific">Chryseolinea lacunae</name>
    <dbReference type="NCBI Taxonomy" id="2801331"/>
    <lineage>
        <taxon>Bacteria</taxon>
        <taxon>Pseudomonadati</taxon>
        <taxon>Bacteroidota</taxon>
        <taxon>Cytophagia</taxon>
        <taxon>Cytophagales</taxon>
        <taxon>Fulvivirgaceae</taxon>
        <taxon>Chryseolinea</taxon>
    </lineage>
</organism>
<dbReference type="InterPro" id="IPR011042">
    <property type="entry name" value="6-blade_b-propeller_TolB-like"/>
</dbReference>
<sequence length="381" mass="42437">MNKNSSSLIVLVLAMALVSCGKKESAQKPGAIVQTEKQKFRVDTITSALDTLTNPWGMAFLPDGRLLVTERSGAIRIIEDDKLLKEKIEGVPTVYVHGQGGLLDIQLHPDFSKNGWIYLSYAKQVADSGGTVIARAKLESNKLTNLEELFQALPLSSSEAHFGSRIQFDGKGYMFFTSGERGKKENAQDLSNHLGKVLRLHDDGKVPSDNPFTSIIGARSEIWSYGHRNLQGLYYDKETGTLWEHEHGPRGGDELNIVEKGKNYGWPIITYGINYDSTIITDKKEMNGLEQPVRYYVPSIAPCGMTMVTSDKYPNWKGNLLIGALSHQLVMRVEVADKKFVKDERMLEKIGRVRCVTQSPDGFIYVAMENPGKIVKLVPVE</sequence>
<dbReference type="InterPro" id="IPR011041">
    <property type="entry name" value="Quinoprot_gluc/sorb_DH_b-prop"/>
</dbReference>
<comment type="caution">
    <text evidence="2">The sequence shown here is derived from an EMBL/GenBank/DDBJ whole genome shotgun (WGS) entry which is preliminary data.</text>
</comment>
<dbReference type="Proteomes" id="UP000613030">
    <property type="component" value="Unassembled WGS sequence"/>
</dbReference>
<evidence type="ECO:0000259" key="1">
    <source>
        <dbReference type="Pfam" id="PF07995"/>
    </source>
</evidence>
<dbReference type="Pfam" id="PF07995">
    <property type="entry name" value="GSDH"/>
    <property type="match status" value="1"/>
</dbReference>
<dbReference type="PANTHER" id="PTHR19328">
    <property type="entry name" value="HEDGEHOG-INTERACTING PROTEIN"/>
    <property type="match status" value="1"/>
</dbReference>